<protein>
    <recommendedName>
        <fullName evidence="2">acetylglutamate kinase</fullName>
        <ecNumber evidence="2">2.7.2.8</ecNumber>
    </recommendedName>
</protein>
<dbReference type="InterPro" id="IPR001048">
    <property type="entry name" value="Asp/Glu/Uridylate_kinase"/>
</dbReference>
<dbReference type="Proteomes" id="UP000829401">
    <property type="component" value="Chromosome"/>
</dbReference>
<dbReference type="GO" id="GO:0005524">
    <property type="term" value="F:ATP binding"/>
    <property type="evidence" value="ECO:0007669"/>
    <property type="project" value="UniProtKB-KW"/>
</dbReference>
<keyword evidence="12" id="KW-1185">Reference proteome</keyword>
<dbReference type="InterPro" id="IPR036393">
    <property type="entry name" value="AceGlu_kinase-like_sf"/>
</dbReference>
<dbReference type="EC" id="2.7.2.8" evidence="2"/>
<dbReference type="InterPro" id="IPR001057">
    <property type="entry name" value="Glu/AcGlu_kinase"/>
</dbReference>
<comment type="catalytic activity">
    <reaction evidence="9">
        <text>N-acetyl-L-glutamate + ATP = N-acetyl-L-glutamyl 5-phosphate + ADP</text>
        <dbReference type="Rhea" id="RHEA:14629"/>
        <dbReference type="ChEBI" id="CHEBI:30616"/>
        <dbReference type="ChEBI" id="CHEBI:44337"/>
        <dbReference type="ChEBI" id="CHEBI:57936"/>
        <dbReference type="ChEBI" id="CHEBI:456216"/>
        <dbReference type="EC" id="2.7.2.8"/>
    </reaction>
</comment>
<reference evidence="12" key="1">
    <citation type="journal article" date="2022" name="G3 (Bethesda)">
        <title>Unveiling the complete genome sequence of Alicyclobacillus acidoterrestris DSM 3922T, a taint-producing strain.</title>
        <authorList>
            <person name="Leonardo I.C."/>
            <person name="Barreto Crespo M.T."/>
            <person name="Gaspar F.B."/>
        </authorList>
    </citation>
    <scope>NUCLEOTIDE SEQUENCE [LARGE SCALE GENOMIC DNA]</scope>
    <source>
        <strain evidence="12">DSM 3922</strain>
    </source>
</reference>
<accession>A0A9E6ZRF9</accession>
<keyword evidence="7 11" id="KW-0418">Kinase</keyword>
<evidence type="ECO:0000313" key="11">
    <source>
        <dbReference type="EMBL" id="UNO50534.1"/>
    </source>
</evidence>
<keyword evidence="5" id="KW-0808">Transferase</keyword>
<evidence type="ECO:0000259" key="10">
    <source>
        <dbReference type="Pfam" id="PF00696"/>
    </source>
</evidence>
<name>T0CVT4_ALIAG</name>
<dbReference type="OrthoDB" id="9803155at2"/>
<keyword evidence="4" id="KW-0028">Amino-acid biosynthesis</keyword>
<evidence type="ECO:0000256" key="8">
    <source>
        <dbReference type="ARBA" id="ARBA00022840"/>
    </source>
</evidence>
<comment type="pathway">
    <text evidence="1">Amino-acid biosynthesis; L-arginine biosynthesis; N(2)-acetyl-L-ornithine from L-glutamate: step 2/4.</text>
</comment>
<sequence>MRIVMKIGGALDGRGHHALRAVIAAAMQDDHELVLVHGGGPEITRQLTEAGIELPFVDGLRVTTQEAMPIVLRALQQCNRELMRALDPLAAHFVPLRDGTAVRAGDCGRDRVGEVRHVAADAIVAILEEGKMPLLPPYGVDDDGEFFNLNADTTAAHVARAVAADKLLLCTNVAGVFADFERRKQLYDVTASDLRRHLVAGDFSAGMIPKVQAMLFAANCDIPEVWVVDGSDEGSLLFAIGHAPTPVNPTRTQYGTRLVAMPTNAQTSAPAY</sequence>
<dbReference type="GO" id="GO:0005737">
    <property type="term" value="C:cytoplasm"/>
    <property type="evidence" value="ECO:0007669"/>
    <property type="project" value="InterPro"/>
</dbReference>
<gene>
    <name evidence="11" type="ORF">K1I37_08850</name>
</gene>
<dbReference type="InterPro" id="IPR004662">
    <property type="entry name" value="AcgluKinase_fam"/>
</dbReference>
<dbReference type="PIRSF" id="PIRSF000728">
    <property type="entry name" value="NAGK"/>
    <property type="match status" value="1"/>
</dbReference>
<dbReference type="PANTHER" id="PTHR23342:SF0">
    <property type="entry name" value="N-ACETYLGLUTAMATE SYNTHASE, MITOCHONDRIAL"/>
    <property type="match status" value="1"/>
</dbReference>
<dbReference type="PRINTS" id="PR00474">
    <property type="entry name" value="GLU5KINASE"/>
</dbReference>
<keyword evidence="3" id="KW-0055">Arginine biosynthesis</keyword>
<evidence type="ECO:0000256" key="3">
    <source>
        <dbReference type="ARBA" id="ARBA00022571"/>
    </source>
</evidence>
<dbReference type="STRING" id="1356854.N007_16740"/>
<dbReference type="AlphaFoldDB" id="T0CVT4"/>
<feature type="domain" description="Aspartate/glutamate/uridylate kinase" evidence="10">
    <location>
        <begin position="1"/>
        <end position="221"/>
    </location>
</feature>
<evidence type="ECO:0000313" key="12">
    <source>
        <dbReference type="Proteomes" id="UP000829401"/>
    </source>
</evidence>
<dbReference type="EMBL" id="CP080467">
    <property type="protein sequence ID" value="UNO50534.1"/>
    <property type="molecule type" value="Genomic_DNA"/>
</dbReference>
<evidence type="ECO:0000256" key="7">
    <source>
        <dbReference type="ARBA" id="ARBA00022777"/>
    </source>
</evidence>
<dbReference type="Gene3D" id="3.40.1160.10">
    <property type="entry name" value="Acetylglutamate kinase-like"/>
    <property type="match status" value="1"/>
</dbReference>
<dbReference type="SUPFAM" id="SSF53633">
    <property type="entry name" value="Carbamate kinase-like"/>
    <property type="match status" value="1"/>
</dbReference>
<evidence type="ECO:0000256" key="4">
    <source>
        <dbReference type="ARBA" id="ARBA00022605"/>
    </source>
</evidence>
<keyword evidence="6" id="KW-0547">Nucleotide-binding</keyword>
<evidence type="ECO:0000256" key="9">
    <source>
        <dbReference type="ARBA" id="ARBA00048141"/>
    </source>
</evidence>
<dbReference type="PANTHER" id="PTHR23342">
    <property type="entry name" value="N-ACETYLGLUTAMATE SYNTHASE"/>
    <property type="match status" value="1"/>
</dbReference>
<dbReference type="KEGG" id="aaco:K1I37_08850"/>
<dbReference type="Pfam" id="PF00696">
    <property type="entry name" value="AA_kinase"/>
    <property type="match status" value="1"/>
</dbReference>
<evidence type="ECO:0000256" key="5">
    <source>
        <dbReference type="ARBA" id="ARBA00022679"/>
    </source>
</evidence>
<evidence type="ECO:0000256" key="1">
    <source>
        <dbReference type="ARBA" id="ARBA00004828"/>
    </source>
</evidence>
<dbReference type="RefSeq" id="WP_021298483.1">
    <property type="nucleotide sequence ID" value="NZ_AURB01000192.1"/>
</dbReference>
<dbReference type="eggNOG" id="COG0548">
    <property type="taxonomic scope" value="Bacteria"/>
</dbReference>
<keyword evidence="8" id="KW-0067">ATP-binding</keyword>
<dbReference type="GO" id="GO:0006526">
    <property type="term" value="P:L-arginine biosynthetic process"/>
    <property type="evidence" value="ECO:0007669"/>
    <property type="project" value="UniProtKB-KW"/>
</dbReference>
<accession>T0CVT4</accession>
<proteinExistence type="predicted"/>
<evidence type="ECO:0000256" key="6">
    <source>
        <dbReference type="ARBA" id="ARBA00022741"/>
    </source>
</evidence>
<dbReference type="GO" id="GO:0003991">
    <property type="term" value="F:acetylglutamate kinase activity"/>
    <property type="evidence" value="ECO:0007669"/>
    <property type="project" value="UniProtKB-EC"/>
</dbReference>
<evidence type="ECO:0000256" key="2">
    <source>
        <dbReference type="ARBA" id="ARBA00013065"/>
    </source>
</evidence>
<organism evidence="11 12">
    <name type="scientific">Alicyclobacillus acidoterrestris (strain ATCC 49025 / DSM 3922 / CIP 106132 / NCIMB 13137 / GD3B)</name>
    <dbReference type="NCBI Taxonomy" id="1356854"/>
    <lineage>
        <taxon>Bacteria</taxon>
        <taxon>Bacillati</taxon>
        <taxon>Bacillota</taxon>
        <taxon>Bacilli</taxon>
        <taxon>Bacillales</taxon>
        <taxon>Alicyclobacillaceae</taxon>
        <taxon>Alicyclobacillus</taxon>
    </lineage>
</organism>